<dbReference type="AlphaFoldDB" id="A0AA86T5Y4"/>
<feature type="non-terminal residue" evidence="1">
    <location>
        <position position="1"/>
    </location>
</feature>
<evidence type="ECO:0000313" key="2">
    <source>
        <dbReference type="Proteomes" id="UP001189624"/>
    </source>
</evidence>
<feature type="non-terminal residue" evidence="1">
    <location>
        <position position="57"/>
    </location>
</feature>
<gene>
    <name evidence="1" type="ORF">AYBTSS11_LOCUS27174</name>
</gene>
<sequence length="57" mass="6162">PMSCTVIISQQSALQFANPYMNMESTYKSTEPFISDKVAAAKGSSSSVESQTIKVLE</sequence>
<protein>
    <submittedName>
        <fullName evidence="1">Uncharacterized protein</fullName>
    </submittedName>
</protein>
<accession>A0AA86T5Y4</accession>
<organism evidence="1 2">
    <name type="scientific">Sphenostylis stenocarpa</name>
    <dbReference type="NCBI Taxonomy" id="92480"/>
    <lineage>
        <taxon>Eukaryota</taxon>
        <taxon>Viridiplantae</taxon>
        <taxon>Streptophyta</taxon>
        <taxon>Embryophyta</taxon>
        <taxon>Tracheophyta</taxon>
        <taxon>Spermatophyta</taxon>
        <taxon>Magnoliopsida</taxon>
        <taxon>eudicotyledons</taxon>
        <taxon>Gunneridae</taxon>
        <taxon>Pentapetalae</taxon>
        <taxon>rosids</taxon>
        <taxon>fabids</taxon>
        <taxon>Fabales</taxon>
        <taxon>Fabaceae</taxon>
        <taxon>Papilionoideae</taxon>
        <taxon>50 kb inversion clade</taxon>
        <taxon>NPAAA clade</taxon>
        <taxon>indigoferoid/millettioid clade</taxon>
        <taxon>Phaseoleae</taxon>
        <taxon>Sphenostylis</taxon>
    </lineage>
</organism>
<dbReference type="EMBL" id="OY731406">
    <property type="protein sequence ID" value="CAJ1975078.1"/>
    <property type="molecule type" value="Genomic_DNA"/>
</dbReference>
<dbReference type="Proteomes" id="UP001189624">
    <property type="component" value="Chromosome 9"/>
</dbReference>
<keyword evidence="2" id="KW-1185">Reference proteome</keyword>
<evidence type="ECO:0000313" key="1">
    <source>
        <dbReference type="EMBL" id="CAJ1975078.1"/>
    </source>
</evidence>
<name>A0AA86T5Y4_9FABA</name>
<dbReference type="Gramene" id="rna-AYBTSS11_LOCUS27174">
    <property type="protein sequence ID" value="CAJ1975078.1"/>
    <property type="gene ID" value="gene-AYBTSS11_LOCUS27174"/>
</dbReference>
<reference evidence="1" key="1">
    <citation type="submission" date="2023-10" db="EMBL/GenBank/DDBJ databases">
        <authorList>
            <person name="Domelevo Entfellner J.-B."/>
        </authorList>
    </citation>
    <scope>NUCLEOTIDE SEQUENCE</scope>
</reference>
<proteinExistence type="predicted"/>